<gene>
    <name evidence="2" type="ORF">Scep_004297</name>
</gene>
<sequence length="84" mass="8877">MASNSGATMEDDTAGRPDVVDSGDAPAEAQIKPAADAGGRLAEAMRRRELRSFAAAVMAWTAATRFHGDGVTREEERRSCPKGL</sequence>
<evidence type="ECO:0000256" key="1">
    <source>
        <dbReference type="SAM" id="MobiDB-lite"/>
    </source>
</evidence>
<evidence type="ECO:0000313" key="2">
    <source>
        <dbReference type="EMBL" id="KAK9157723.1"/>
    </source>
</evidence>
<feature type="region of interest" description="Disordered" evidence="1">
    <location>
        <begin position="1"/>
        <end position="40"/>
    </location>
</feature>
<name>A0AAP0KS77_9MAGN</name>
<dbReference type="Proteomes" id="UP001419268">
    <property type="component" value="Unassembled WGS sequence"/>
</dbReference>
<reference evidence="2 3" key="1">
    <citation type="submission" date="2024-01" db="EMBL/GenBank/DDBJ databases">
        <title>Genome assemblies of Stephania.</title>
        <authorList>
            <person name="Yang L."/>
        </authorList>
    </citation>
    <scope>NUCLEOTIDE SEQUENCE [LARGE SCALE GENOMIC DNA]</scope>
    <source>
        <strain evidence="2">JXDWG</strain>
        <tissue evidence="2">Leaf</tissue>
    </source>
</reference>
<organism evidence="2 3">
    <name type="scientific">Stephania cephalantha</name>
    <dbReference type="NCBI Taxonomy" id="152367"/>
    <lineage>
        <taxon>Eukaryota</taxon>
        <taxon>Viridiplantae</taxon>
        <taxon>Streptophyta</taxon>
        <taxon>Embryophyta</taxon>
        <taxon>Tracheophyta</taxon>
        <taxon>Spermatophyta</taxon>
        <taxon>Magnoliopsida</taxon>
        <taxon>Ranunculales</taxon>
        <taxon>Menispermaceae</taxon>
        <taxon>Menispermoideae</taxon>
        <taxon>Cissampelideae</taxon>
        <taxon>Stephania</taxon>
    </lineage>
</organism>
<dbReference type="EMBL" id="JBBNAG010000002">
    <property type="protein sequence ID" value="KAK9157723.1"/>
    <property type="molecule type" value="Genomic_DNA"/>
</dbReference>
<keyword evidence="3" id="KW-1185">Reference proteome</keyword>
<proteinExistence type="predicted"/>
<evidence type="ECO:0000313" key="3">
    <source>
        <dbReference type="Proteomes" id="UP001419268"/>
    </source>
</evidence>
<dbReference type="AlphaFoldDB" id="A0AAP0KS77"/>
<protein>
    <submittedName>
        <fullName evidence="2">Uncharacterized protein</fullName>
    </submittedName>
</protein>
<accession>A0AAP0KS77</accession>
<comment type="caution">
    <text evidence="2">The sequence shown here is derived from an EMBL/GenBank/DDBJ whole genome shotgun (WGS) entry which is preliminary data.</text>
</comment>